<dbReference type="Proteomes" id="UP001595989">
    <property type="component" value="Unassembled WGS sequence"/>
</dbReference>
<reference evidence="6" key="1">
    <citation type="journal article" date="2019" name="Int. J. Syst. Evol. Microbiol.">
        <title>The Global Catalogue of Microorganisms (GCM) 10K type strain sequencing project: providing services to taxonomists for standard genome sequencing and annotation.</title>
        <authorList>
            <consortium name="The Broad Institute Genomics Platform"/>
            <consortium name="The Broad Institute Genome Sequencing Center for Infectious Disease"/>
            <person name="Wu L."/>
            <person name="Ma J."/>
        </authorList>
    </citation>
    <scope>NUCLEOTIDE SEQUENCE [LARGE SCALE GENOMIC DNA]</scope>
    <source>
        <strain evidence="6">CGMCC 4.7426</strain>
    </source>
</reference>
<sequence length="466" mass="52993">MQEKLFFYYTNDLHSNFENWTRVAGYLKKEKERRIASDQSCWLFDIGDHVDRVNPIAEAFLGKANVQLMNDVGYDIATIGNNEGITLPHEDLFHLYDDADFQVSCANLHNITEDEPNWLKPTVEIKSINGIKIGVIGLTAPFNAFYELLGWHVAPPIETLEKYINGLNESTDVIILLSHLGISEDQEIARRFEEIDLIIGGHTHHLLRTGEMVNNTLITAAGKHCAFVGEVILTWDHEKEKLVHKEAYTTDASDLAKDLHTEKLLQELIEKADVLLGEPVVTIKEPIEVQWFRHTEIMQRLTDTLQEWTRADVALLNAGLLLDQFSPGVVTYKDIHRICPHPVNPVVVELKGDELLEVIRASLTKDLTELKLKGFGFRGEIIGEMIFSGMKVETVVQDNGHEYVKQVWIGAELLDPEQTYSVATADIFTFGRLLPEVAKSKMKKYFLPEFLRDLLVVTLRSHFSNH</sequence>
<dbReference type="InterPro" id="IPR029052">
    <property type="entry name" value="Metallo-depent_PP-like"/>
</dbReference>
<dbReference type="SUPFAM" id="SSF56300">
    <property type="entry name" value="Metallo-dependent phosphatases"/>
    <property type="match status" value="1"/>
</dbReference>
<evidence type="ECO:0000256" key="2">
    <source>
        <dbReference type="RuleBase" id="RU362119"/>
    </source>
</evidence>
<keyword evidence="1" id="KW-0732">Signal</keyword>
<dbReference type="PANTHER" id="PTHR11575">
    <property type="entry name" value="5'-NUCLEOTIDASE-RELATED"/>
    <property type="match status" value="1"/>
</dbReference>
<dbReference type="Pfam" id="PF00149">
    <property type="entry name" value="Metallophos"/>
    <property type="match status" value="1"/>
</dbReference>
<keyword evidence="2" id="KW-0547">Nucleotide-binding</keyword>
<dbReference type="InterPro" id="IPR011240">
    <property type="entry name" value="Pesterase_YunD"/>
</dbReference>
<keyword evidence="2" id="KW-0378">Hydrolase</keyword>
<evidence type="ECO:0000259" key="4">
    <source>
        <dbReference type="Pfam" id="PF02872"/>
    </source>
</evidence>
<accession>A0ABV9DIK5</accession>
<dbReference type="Pfam" id="PF02872">
    <property type="entry name" value="5_nucleotid_C"/>
    <property type="match status" value="1"/>
</dbReference>
<dbReference type="InterPro" id="IPR008334">
    <property type="entry name" value="5'-Nucleotdase_C"/>
</dbReference>
<dbReference type="CDD" id="cd00845">
    <property type="entry name" value="MPP_UshA_N_like"/>
    <property type="match status" value="1"/>
</dbReference>
<dbReference type="Gene3D" id="3.90.780.10">
    <property type="entry name" value="5'-Nucleotidase, C-terminal domain"/>
    <property type="match status" value="1"/>
</dbReference>
<evidence type="ECO:0000313" key="6">
    <source>
        <dbReference type="Proteomes" id="UP001595989"/>
    </source>
</evidence>
<comment type="caution">
    <text evidence="5">The sequence shown here is derived from an EMBL/GenBank/DDBJ whole genome shotgun (WGS) entry which is preliminary data.</text>
</comment>
<name>A0ABV9DIK5_9BACI</name>
<dbReference type="InterPro" id="IPR036907">
    <property type="entry name" value="5'-Nucleotdase_C_sf"/>
</dbReference>
<proteinExistence type="inferred from homology"/>
<dbReference type="PIRSF" id="PIRSF036361">
    <property type="entry name" value="YunD"/>
    <property type="match status" value="1"/>
</dbReference>
<dbReference type="EMBL" id="JBHSFU010000005">
    <property type="protein sequence ID" value="MFC4558670.1"/>
    <property type="molecule type" value="Genomic_DNA"/>
</dbReference>
<keyword evidence="6" id="KW-1185">Reference proteome</keyword>
<dbReference type="InterPro" id="IPR004843">
    <property type="entry name" value="Calcineurin-like_PHP"/>
</dbReference>
<evidence type="ECO:0000259" key="3">
    <source>
        <dbReference type="Pfam" id="PF00149"/>
    </source>
</evidence>
<gene>
    <name evidence="5" type="ORF">ACFO3D_10660</name>
</gene>
<dbReference type="InterPro" id="IPR006179">
    <property type="entry name" value="5_nucleotidase/apyrase"/>
</dbReference>
<feature type="domain" description="Calcineurin-like phosphoesterase" evidence="3">
    <location>
        <begin position="9"/>
        <end position="205"/>
    </location>
</feature>
<organism evidence="5 6">
    <name type="scientific">Virgibacillus kekensis</name>
    <dbReference type="NCBI Taxonomy" id="202261"/>
    <lineage>
        <taxon>Bacteria</taxon>
        <taxon>Bacillati</taxon>
        <taxon>Bacillota</taxon>
        <taxon>Bacilli</taxon>
        <taxon>Bacillales</taxon>
        <taxon>Bacillaceae</taxon>
        <taxon>Virgibacillus</taxon>
    </lineage>
</organism>
<comment type="similarity">
    <text evidence="2">Belongs to the 5'-nucleotidase family.</text>
</comment>
<dbReference type="RefSeq" id="WP_390295717.1">
    <property type="nucleotide sequence ID" value="NZ_JBHSFU010000005.1"/>
</dbReference>
<feature type="domain" description="5'-Nucleotidase C-terminal" evidence="4">
    <location>
        <begin position="289"/>
        <end position="426"/>
    </location>
</feature>
<dbReference type="PRINTS" id="PR01607">
    <property type="entry name" value="APYRASEFAMLY"/>
</dbReference>
<evidence type="ECO:0000256" key="1">
    <source>
        <dbReference type="ARBA" id="ARBA00022729"/>
    </source>
</evidence>
<dbReference type="SUPFAM" id="SSF55816">
    <property type="entry name" value="5'-nucleotidase (syn. UDP-sugar hydrolase), C-terminal domain"/>
    <property type="match status" value="1"/>
</dbReference>
<evidence type="ECO:0000313" key="5">
    <source>
        <dbReference type="EMBL" id="MFC4558670.1"/>
    </source>
</evidence>
<dbReference type="PANTHER" id="PTHR11575:SF24">
    <property type="entry name" value="5'-NUCLEOTIDASE"/>
    <property type="match status" value="1"/>
</dbReference>
<dbReference type="Gene3D" id="3.60.21.10">
    <property type="match status" value="1"/>
</dbReference>
<protein>
    <submittedName>
        <fullName evidence="5">Bifunctional metallophosphatase/5'-nucleotidase</fullName>
    </submittedName>
</protein>